<evidence type="ECO:0000313" key="2">
    <source>
        <dbReference type="Proteomes" id="UP001237780"/>
    </source>
</evidence>
<protein>
    <submittedName>
        <fullName evidence="1">Uncharacterized protein</fullName>
    </submittedName>
</protein>
<gene>
    <name evidence="1" type="ORF">QFZ34_004123</name>
</gene>
<reference evidence="1 2" key="1">
    <citation type="submission" date="2023-07" db="EMBL/GenBank/DDBJ databases">
        <title>Comparative genomics of wheat-associated soil bacteria to identify genetic determinants of phenazine resistance.</title>
        <authorList>
            <person name="Mouncey N."/>
        </authorList>
    </citation>
    <scope>NUCLEOTIDE SEQUENCE [LARGE SCALE GENOMIC DNA]</scope>
    <source>
        <strain evidence="1 2">W4I11</strain>
    </source>
</reference>
<keyword evidence="2" id="KW-1185">Reference proteome</keyword>
<comment type="caution">
    <text evidence="1">The sequence shown here is derived from an EMBL/GenBank/DDBJ whole genome shotgun (WGS) entry which is preliminary data.</text>
</comment>
<proteinExistence type="predicted"/>
<accession>A0ABU0SDU1</accession>
<dbReference type="Proteomes" id="UP001237780">
    <property type="component" value="Unassembled WGS sequence"/>
</dbReference>
<organism evidence="1 2">
    <name type="scientific">Phyllobacterium ifriqiyense</name>
    <dbReference type="NCBI Taxonomy" id="314238"/>
    <lineage>
        <taxon>Bacteria</taxon>
        <taxon>Pseudomonadati</taxon>
        <taxon>Pseudomonadota</taxon>
        <taxon>Alphaproteobacteria</taxon>
        <taxon>Hyphomicrobiales</taxon>
        <taxon>Phyllobacteriaceae</taxon>
        <taxon>Phyllobacterium</taxon>
    </lineage>
</organism>
<sequence length="46" mass="4952">MQEITSMNNNINTTLKFLAAGLAAATMVLMANTTFADVINAVLRNH</sequence>
<dbReference type="EMBL" id="JAUSZT010000003">
    <property type="protein sequence ID" value="MDQ0998941.1"/>
    <property type="molecule type" value="Genomic_DNA"/>
</dbReference>
<evidence type="ECO:0000313" key="1">
    <source>
        <dbReference type="EMBL" id="MDQ0998941.1"/>
    </source>
</evidence>
<name>A0ABU0SDU1_9HYPH</name>